<accession>A0A4R4A6V6</accession>
<reference evidence="2 3" key="1">
    <citation type="submission" date="2019-03" db="EMBL/GenBank/DDBJ databases">
        <title>Genomic Encyclopedia of Type Strains, Phase IV (KMG-IV): sequencing the most valuable type-strain genomes for metagenomic binning, comparative biology and taxonomic classification.</title>
        <authorList>
            <person name="Goeker M."/>
        </authorList>
    </citation>
    <scope>NUCLEOTIDE SEQUENCE [LARGE SCALE GENOMIC DNA]</scope>
    <source>
        <strain evidence="2 3">DSM 203</strain>
    </source>
</reference>
<evidence type="ECO:0000313" key="2">
    <source>
        <dbReference type="EMBL" id="TCW34189.1"/>
    </source>
</evidence>
<organism evidence="2 3">
    <name type="scientific">Marichromatium gracile</name>
    <name type="common">Chromatium gracile</name>
    <dbReference type="NCBI Taxonomy" id="1048"/>
    <lineage>
        <taxon>Bacteria</taxon>
        <taxon>Pseudomonadati</taxon>
        <taxon>Pseudomonadota</taxon>
        <taxon>Gammaproteobacteria</taxon>
        <taxon>Chromatiales</taxon>
        <taxon>Chromatiaceae</taxon>
        <taxon>Marichromatium</taxon>
    </lineage>
</organism>
<dbReference type="AlphaFoldDB" id="A0A4R4A6V6"/>
<gene>
    <name evidence="2" type="ORF">EDC29_11241</name>
</gene>
<name>A0A4R4A6V6_MARGR</name>
<evidence type="ECO:0000256" key="1">
    <source>
        <dbReference type="SAM" id="MobiDB-lite"/>
    </source>
</evidence>
<proteinExistence type="predicted"/>
<dbReference type="EMBL" id="SMDC01000012">
    <property type="protein sequence ID" value="TCW34189.1"/>
    <property type="molecule type" value="Genomic_DNA"/>
</dbReference>
<dbReference type="RefSeq" id="WP_123142081.1">
    <property type="nucleotide sequence ID" value="NZ_NRRH01000008.1"/>
</dbReference>
<sequence length="105" mass="11622">MLEQGPLSPRSGTPPPATNLPLPQSLLSGFRPAFCDVRSGEVRLCRTIDGELAEAHTFEHLPQEWVAECDGGGRPVRLRSEIRAGFLRGIDFWRLSDLLRPTLDA</sequence>
<protein>
    <submittedName>
        <fullName evidence="2">Uncharacterized protein</fullName>
    </submittedName>
</protein>
<comment type="caution">
    <text evidence="2">The sequence shown here is derived from an EMBL/GenBank/DDBJ whole genome shotgun (WGS) entry which is preliminary data.</text>
</comment>
<feature type="region of interest" description="Disordered" evidence="1">
    <location>
        <begin position="1"/>
        <end position="22"/>
    </location>
</feature>
<evidence type="ECO:0000313" key="3">
    <source>
        <dbReference type="Proteomes" id="UP000295247"/>
    </source>
</evidence>
<dbReference type="Proteomes" id="UP000295247">
    <property type="component" value="Unassembled WGS sequence"/>
</dbReference>